<dbReference type="SUPFAM" id="SSF89372">
    <property type="entry name" value="Fucose-specific lectin"/>
    <property type="match status" value="1"/>
</dbReference>
<accession>A0A368JWR6</accession>
<evidence type="ECO:0000313" key="2">
    <source>
        <dbReference type="Proteomes" id="UP000253420"/>
    </source>
</evidence>
<comment type="caution">
    <text evidence="1">The sequence shown here is derived from an EMBL/GenBank/DDBJ whole genome shotgun (WGS) entry which is preliminary data.</text>
</comment>
<sequence length="318" mass="35448">MSEYLYYTTAFAETGIDDDEWSTPSPVPKTKSHARPALAHFQGRVWCVHRGGGSDLGLYSNSFKYAAPGVAGGGWSGDTPIPNQKSADGPALAILNDQLWCVYRGGAPGHNNPQLYYTYYDGNNWSDAQDIPKQMSDSGPALAVFNDQLWCVYRGGSPDVSNQNPQLYYTVWDGQNWSDASEIPKQMSNKGPALAVFKDQLWCVYHGGAPDHDNPQLYYTIYDGQNWSNGQPITNALSDGEPALVYDSRVDELVCMWTGVGSDMKMYYSNRQEKSSSWPTARIVEGCYSLHGPGLTEFKFKYKNDSYDLIMCVFRQYG</sequence>
<proteinExistence type="predicted"/>
<reference evidence="1 2" key="1">
    <citation type="submission" date="2018-07" db="EMBL/GenBank/DDBJ databases">
        <title>The draft genome of Phyllobacterium salinisoli.</title>
        <authorList>
            <person name="Liu L."/>
            <person name="Li L."/>
            <person name="Zhang X."/>
            <person name="Liang L."/>
        </authorList>
    </citation>
    <scope>NUCLEOTIDE SEQUENCE [LARGE SCALE GENOMIC DNA]</scope>
    <source>
        <strain evidence="1 2">LLAN61</strain>
    </source>
</reference>
<evidence type="ECO:0008006" key="3">
    <source>
        <dbReference type="Google" id="ProtNLM"/>
    </source>
</evidence>
<gene>
    <name evidence="1" type="ORF">DUT91_24455</name>
</gene>
<dbReference type="AlphaFoldDB" id="A0A368JWR6"/>
<dbReference type="Proteomes" id="UP000253420">
    <property type="component" value="Unassembled WGS sequence"/>
</dbReference>
<organism evidence="1 2">
    <name type="scientific">Phyllobacterium salinisoli</name>
    <dbReference type="NCBI Taxonomy" id="1899321"/>
    <lineage>
        <taxon>Bacteria</taxon>
        <taxon>Pseudomonadati</taxon>
        <taxon>Pseudomonadota</taxon>
        <taxon>Alphaproteobacteria</taxon>
        <taxon>Hyphomicrobiales</taxon>
        <taxon>Phyllobacteriaceae</taxon>
        <taxon>Phyllobacterium</taxon>
    </lineage>
</organism>
<evidence type="ECO:0000313" key="1">
    <source>
        <dbReference type="EMBL" id="RCS21391.1"/>
    </source>
</evidence>
<dbReference type="Gene3D" id="2.120.10.70">
    <property type="entry name" value="Fucose-specific lectin"/>
    <property type="match status" value="1"/>
</dbReference>
<dbReference type="OrthoDB" id="8431286at2"/>
<dbReference type="RefSeq" id="WP_114442987.1">
    <property type="nucleotide sequence ID" value="NZ_QOZG01000049.1"/>
</dbReference>
<dbReference type="EMBL" id="QOZG01000049">
    <property type="protein sequence ID" value="RCS21391.1"/>
    <property type="molecule type" value="Genomic_DNA"/>
</dbReference>
<name>A0A368JWR6_9HYPH</name>
<protein>
    <recommendedName>
        <fullName evidence="3">Exo-alpha-sialidase</fullName>
    </recommendedName>
</protein>
<keyword evidence="2" id="KW-1185">Reference proteome</keyword>